<dbReference type="PANTHER" id="PTHR42920:SF5">
    <property type="entry name" value="EAMA DOMAIN-CONTAINING PROTEIN"/>
    <property type="match status" value="1"/>
</dbReference>
<comment type="similarity">
    <text evidence="2">Belongs to the EamA transporter family.</text>
</comment>
<feature type="transmembrane region" description="Helical" evidence="7">
    <location>
        <begin position="95"/>
        <end position="114"/>
    </location>
</feature>
<dbReference type="AlphaFoldDB" id="A0A1G5S712"/>
<feature type="transmembrane region" description="Helical" evidence="7">
    <location>
        <begin position="244"/>
        <end position="264"/>
    </location>
</feature>
<name>A0A1G5S712_9FIRM</name>
<keyword evidence="3" id="KW-1003">Cell membrane</keyword>
<dbReference type="Proteomes" id="UP000199208">
    <property type="component" value="Unassembled WGS sequence"/>
</dbReference>
<keyword evidence="10" id="KW-1185">Reference proteome</keyword>
<feature type="domain" description="EamA" evidence="8">
    <location>
        <begin position="7"/>
        <end position="137"/>
    </location>
</feature>
<dbReference type="Pfam" id="PF00892">
    <property type="entry name" value="EamA"/>
    <property type="match status" value="2"/>
</dbReference>
<accession>A0A1G5S712</accession>
<feature type="transmembrane region" description="Helical" evidence="7">
    <location>
        <begin position="215"/>
        <end position="232"/>
    </location>
</feature>
<feature type="domain" description="EamA" evidence="8">
    <location>
        <begin position="153"/>
        <end position="285"/>
    </location>
</feature>
<feature type="transmembrane region" description="Helical" evidence="7">
    <location>
        <begin position="270"/>
        <end position="291"/>
    </location>
</feature>
<evidence type="ECO:0000256" key="2">
    <source>
        <dbReference type="ARBA" id="ARBA00007362"/>
    </source>
</evidence>
<dbReference type="InterPro" id="IPR000620">
    <property type="entry name" value="EamA_dom"/>
</dbReference>
<dbReference type="GO" id="GO:0005886">
    <property type="term" value="C:plasma membrane"/>
    <property type="evidence" value="ECO:0007669"/>
    <property type="project" value="UniProtKB-SubCell"/>
</dbReference>
<evidence type="ECO:0000256" key="6">
    <source>
        <dbReference type="ARBA" id="ARBA00023136"/>
    </source>
</evidence>
<evidence type="ECO:0000256" key="3">
    <source>
        <dbReference type="ARBA" id="ARBA00022475"/>
    </source>
</evidence>
<keyword evidence="5 7" id="KW-1133">Transmembrane helix</keyword>
<evidence type="ECO:0000313" key="10">
    <source>
        <dbReference type="Proteomes" id="UP000199208"/>
    </source>
</evidence>
<feature type="transmembrane region" description="Helical" evidence="7">
    <location>
        <begin position="121"/>
        <end position="141"/>
    </location>
</feature>
<dbReference type="EMBL" id="FMWL01000019">
    <property type="protein sequence ID" value="SCZ81501.1"/>
    <property type="molecule type" value="Genomic_DNA"/>
</dbReference>
<dbReference type="OrthoDB" id="9804865at2"/>
<dbReference type="PANTHER" id="PTHR42920">
    <property type="entry name" value="OS03G0707200 PROTEIN-RELATED"/>
    <property type="match status" value="1"/>
</dbReference>
<gene>
    <name evidence="9" type="ORF">SAMN03080599_02825</name>
</gene>
<feature type="transmembrane region" description="Helical" evidence="7">
    <location>
        <begin position="67"/>
        <end position="89"/>
    </location>
</feature>
<comment type="subcellular location">
    <subcellularLocation>
        <location evidence="1">Cell membrane</location>
        <topology evidence="1">Multi-pass membrane protein</topology>
    </subcellularLocation>
</comment>
<dbReference type="SUPFAM" id="SSF103481">
    <property type="entry name" value="Multidrug resistance efflux transporter EmrE"/>
    <property type="match status" value="2"/>
</dbReference>
<evidence type="ECO:0000256" key="4">
    <source>
        <dbReference type="ARBA" id="ARBA00022692"/>
    </source>
</evidence>
<feature type="transmembrane region" description="Helical" evidence="7">
    <location>
        <begin position="184"/>
        <end position="203"/>
    </location>
</feature>
<dbReference type="InterPro" id="IPR051258">
    <property type="entry name" value="Diverse_Substrate_Transporter"/>
</dbReference>
<evidence type="ECO:0000256" key="1">
    <source>
        <dbReference type="ARBA" id="ARBA00004651"/>
    </source>
</evidence>
<evidence type="ECO:0000256" key="7">
    <source>
        <dbReference type="SAM" id="Phobius"/>
    </source>
</evidence>
<protein>
    <submittedName>
        <fullName evidence="9">Permease of the drug/metabolite transporter (DMT) superfamily</fullName>
    </submittedName>
</protein>
<keyword evidence="6 7" id="KW-0472">Membrane</keyword>
<reference evidence="9 10" key="1">
    <citation type="submission" date="2016-10" db="EMBL/GenBank/DDBJ databases">
        <authorList>
            <person name="de Groot N.N."/>
        </authorList>
    </citation>
    <scope>NUCLEOTIDE SEQUENCE [LARGE SCALE GENOMIC DNA]</scope>
    <source>
        <strain evidence="9 10">DSM 2784</strain>
    </source>
</reference>
<evidence type="ECO:0000313" key="9">
    <source>
        <dbReference type="EMBL" id="SCZ81501.1"/>
    </source>
</evidence>
<sequence>MNKNQLKADLALLFVTVSWGASFLLTKNALDGLETFNFLAVRFGIATLISVLFFFKDMIRMSRKTLVLGIGVGALMFTSYGFQTVGITMTTVSKSAFITGTSVLMVPMFAALFLKRMPDRSSLLGAFMAFVGLGLMTLTGASAEAGSASGLNLGDFLTLLCAVGFALYILAVGKYTTQVDSVPFAIVQLGTVAVFSAVTSLAFETPIVPSGGNAWFAILFLAIVCTSMAFIVQNVAQKYTTSTHTALIFSGEPVFAAMFAYVMIGEVLGMNGILGGGLILLGMLVAELNVLERLMPKKRPSEAA</sequence>
<feature type="transmembrane region" description="Helical" evidence="7">
    <location>
        <begin position="153"/>
        <end position="172"/>
    </location>
</feature>
<feature type="transmembrane region" description="Helical" evidence="7">
    <location>
        <begin position="36"/>
        <end position="55"/>
    </location>
</feature>
<dbReference type="InterPro" id="IPR037185">
    <property type="entry name" value="EmrE-like"/>
</dbReference>
<keyword evidence="4 7" id="KW-0812">Transmembrane</keyword>
<dbReference type="STRING" id="1120920.SAMN03080599_02825"/>
<organism evidence="9 10">
    <name type="scientific">Acidaminobacter hydrogenoformans DSM 2784</name>
    <dbReference type="NCBI Taxonomy" id="1120920"/>
    <lineage>
        <taxon>Bacteria</taxon>
        <taxon>Bacillati</taxon>
        <taxon>Bacillota</taxon>
        <taxon>Clostridia</taxon>
        <taxon>Peptostreptococcales</taxon>
        <taxon>Acidaminobacteraceae</taxon>
        <taxon>Acidaminobacter</taxon>
    </lineage>
</organism>
<evidence type="ECO:0000256" key="5">
    <source>
        <dbReference type="ARBA" id="ARBA00022989"/>
    </source>
</evidence>
<dbReference type="RefSeq" id="WP_092592600.1">
    <property type="nucleotide sequence ID" value="NZ_FMWL01000019.1"/>
</dbReference>
<proteinExistence type="inferred from homology"/>
<evidence type="ECO:0000259" key="8">
    <source>
        <dbReference type="Pfam" id="PF00892"/>
    </source>
</evidence>